<comment type="caution">
    <text evidence="2">The sequence shown here is derived from an EMBL/GenBank/DDBJ whole genome shotgun (WGS) entry which is preliminary data.</text>
</comment>
<organism evidence="2 3">
    <name type="scientific">Prescottella equi ATCC 33707</name>
    <dbReference type="NCBI Taxonomy" id="525370"/>
    <lineage>
        <taxon>Bacteria</taxon>
        <taxon>Bacillati</taxon>
        <taxon>Actinomycetota</taxon>
        <taxon>Actinomycetes</taxon>
        <taxon>Mycobacteriales</taxon>
        <taxon>Nocardiaceae</taxon>
        <taxon>Prescottella</taxon>
    </lineage>
</organism>
<protein>
    <submittedName>
        <fullName evidence="2">Uncharacterized protein</fullName>
    </submittedName>
</protein>
<keyword evidence="3" id="KW-1185">Reference proteome</keyword>
<dbReference type="Proteomes" id="UP000004245">
    <property type="component" value="Unassembled WGS sequence"/>
</dbReference>
<evidence type="ECO:0000256" key="1">
    <source>
        <dbReference type="SAM" id="MobiDB-lite"/>
    </source>
</evidence>
<evidence type="ECO:0000313" key="3">
    <source>
        <dbReference type="Proteomes" id="UP000004245"/>
    </source>
</evidence>
<gene>
    <name evidence="2" type="ORF">HMPREF0724_14007</name>
</gene>
<sequence>MRVLPQAGDSDLSNLRISPRNGASNRSGHGPVKADIRCSRRP</sequence>
<evidence type="ECO:0000313" key="2">
    <source>
        <dbReference type="EMBL" id="EGD22408.1"/>
    </source>
</evidence>
<reference evidence="2" key="1">
    <citation type="submission" date="2011-01" db="EMBL/GenBank/DDBJ databases">
        <authorList>
            <person name="Muzny D."/>
            <person name="Qin X."/>
            <person name="Buhay C."/>
            <person name="Dugan-Rocha S."/>
            <person name="Ding Y."/>
            <person name="Chen G."/>
            <person name="Hawes A."/>
            <person name="Holder M."/>
            <person name="Jhangiani S."/>
            <person name="Johnson A."/>
            <person name="Khan Z."/>
            <person name="Li Z."/>
            <person name="Liu W."/>
            <person name="Liu X."/>
            <person name="Perez L."/>
            <person name="Shen H."/>
            <person name="Wang Q."/>
            <person name="Watt J."/>
            <person name="Xi L."/>
            <person name="Xin Y."/>
            <person name="Zhou J."/>
            <person name="Deng J."/>
            <person name="Jiang H."/>
            <person name="Liu Y."/>
            <person name="Qu J."/>
            <person name="Song X.-Z."/>
            <person name="Zhang L."/>
            <person name="Villasana D."/>
            <person name="Johnson A."/>
            <person name="Liu J."/>
            <person name="Liyanage D."/>
            <person name="Lorensuhewa L."/>
            <person name="Robinson T."/>
            <person name="Song A."/>
            <person name="Song B.-B."/>
            <person name="Dinh H."/>
            <person name="Thornton R."/>
            <person name="Coyle M."/>
            <person name="Francisco L."/>
            <person name="Jackson L."/>
            <person name="Javaid M."/>
            <person name="Korchina V."/>
            <person name="Kovar C."/>
            <person name="Mata R."/>
            <person name="Mathew T."/>
            <person name="Ngo R."/>
            <person name="Nguyen L."/>
            <person name="Nguyen N."/>
            <person name="Okwuonu G."/>
            <person name="Ongeri F."/>
            <person name="Pham C."/>
            <person name="Simmons D."/>
            <person name="Wilczek-Boney K."/>
            <person name="Hale W."/>
            <person name="Jakkamsetti A."/>
            <person name="Pham P."/>
            <person name="Ruth R."/>
            <person name="San Lucas F."/>
            <person name="Warren J."/>
            <person name="Zhang J."/>
            <person name="Zhao Z."/>
            <person name="Zhou C."/>
            <person name="Zhu D."/>
            <person name="Lee S."/>
            <person name="Bess C."/>
            <person name="Blankenburg K."/>
            <person name="Forbes L."/>
            <person name="Fu Q."/>
            <person name="Gubbala S."/>
            <person name="Hirani K."/>
            <person name="Jayaseelan J.C."/>
            <person name="Lara F."/>
            <person name="Munidasa M."/>
            <person name="Palculict T."/>
            <person name="Patil S."/>
            <person name="Pu L.-L."/>
            <person name="Saada N."/>
            <person name="Tang L."/>
            <person name="Weissenberger G."/>
            <person name="Zhu Y."/>
            <person name="Hemphill L."/>
            <person name="Shang Y."/>
            <person name="Youmans B."/>
            <person name="Ayvaz T."/>
            <person name="Ross M."/>
            <person name="Santibanez J."/>
            <person name="Aqrawi P."/>
            <person name="Gross S."/>
            <person name="Joshi V."/>
            <person name="Fowler G."/>
            <person name="Nazareth L."/>
            <person name="Reid J."/>
            <person name="Worley K."/>
            <person name="Petrosino J."/>
            <person name="Highlander S."/>
            <person name="Gibbs R."/>
        </authorList>
    </citation>
    <scope>NUCLEOTIDE SEQUENCE [LARGE SCALE GENOMIC DNA]</scope>
    <source>
        <strain evidence="2">ATCC 33707</strain>
    </source>
</reference>
<feature type="compositionally biased region" description="Polar residues" evidence="1">
    <location>
        <begin position="11"/>
        <end position="27"/>
    </location>
</feature>
<feature type="region of interest" description="Disordered" evidence="1">
    <location>
        <begin position="1"/>
        <end position="42"/>
    </location>
</feature>
<name>F1TJV4_RHOHA</name>
<accession>F1TJV4</accession>
<proteinExistence type="predicted"/>
<feature type="compositionally biased region" description="Basic and acidic residues" evidence="1">
    <location>
        <begin position="32"/>
        <end position="42"/>
    </location>
</feature>
<dbReference type="EMBL" id="ADNW02000019">
    <property type="protein sequence ID" value="EGD22408.1"/>
    <property type="molecule type" value="Genomic_DNA"/>
</dbReference>
<dbReference type="AlphaFoldDB" id="F1TJV4"/>
<dbReference type="HOGENOM" id="CLU_3257036_0_0_11"/>